<evidence type="ECO:0000256" key="2">
    <source>
        <dbReference type="ARBA" id="ARBA00022448"/>
    </source>
</evidence>
<protein>
    <recommendedName>
        <fullName evidence="7">ABC transporter substrate-binding protein</fullName>
    </recommendedName>
</protein>
<dbReference type="PANTHER" id="PTHR30222:SF17">
    <property type="entry name" value="SPERMIDINE_PUTRESCINE-BINDING PERIPLASMIC PROTEIN"/>
    <property type="match status" value="1"/>
</dbReference>
<dbReference type="GO" id="GO:0019808">
    <property type="term" value="F:polyamine binding"/>
    <property type="evidence" value="ECO:0007669"/>
    <property type="project" value="InterPro"/>
</dbReference>
<evidence type="ECO:0000256" key="3">
    <source>
        <dbReference type="ARBA" id="ARBA00022729"/>
    </source>
</evidence>
<dbReference type="GO" id="GO:0042597">
    <property type="term" value="C:periplasmic space"/>
    <property type="evidence" value="ECO:0007669"/>
    <property type="project" value="UniProtKB-SubCell"/>
</dbReference>
<evidence type="ECO:0000313" key="6">
    <source>
        <dbReference type="Proteomes" id="UP000245461"/>
    </source>
</evidence>
<dbReference type="Gene3D" id="3.40.190.10">
    <property type="entry name" value="Periplasmic binding protein-like II"/>
    <property type="match status" value="2"/>
</dbReference>
<dbReference type="GO" id="GO:0015846">
    <property type="term" value="P:polyamine transport"/>
    <property type="evidence" value="ECO:0007669"/>
    <property type="project" value="InterPro"/>
</dbReference>
<dbReference type="SUPFAM" id="SSF53850">
    <property type="entry name" value="Periplasmic binding protein-like II"/>
    <property type="match status" value="1"/>
</dbReference>
<comment type="subcellular location">
    <subcellularLocation>
        <location evidence="1">Periplasm</location>
    </subcellularLocation>
</comment>
<dbReference type="EMBL" id="QGLE01000011">
    <property type="protein sequence ID" value="PWR19490.1"/>
    <property type="molecule type" value="Genomic_DNA"/>
</dbReference>
<dbReference type="InterPro" id="IPR001188">
    <property type="entry name" value="Sperm_putr-bd"/>
</dbReference>
<evidence type="ECO:0008006" key="7">
    <source>
        <dbReference type="Google" id="ProtNLM"/>
    </source>
</evidence>
<dbReference type="AlphaFoldDB" id="A0A317E058"/>
<dbReference type="InterPro" id="IPR006059">
    <property type="entry name" value="SBP"/>
</dbReference>
<dbReference type="OrthoDB" id="9813777at2"/>
<organism evidence="5 6">
    <name type="scientific">Zavarzinia aquatilis</name>
    <dbReference type="NCBI Taxonomy" id="2211142"/>
    <lineage>
        <taxon>Bacteria</taxon>
        <taxon>Pseudomonadati</taxon>
        <taxon>Pseudomonadota</taxon>
        <taxon>Alphaproteobacteria</taxon>
        <taxon>Rhodospirillales</taxon>
        <taxon>Zavarziniaceae</taxon>
        <taxon>Zavarzinia</taxon>
    </lineage>
</organism>
<dbReference type="PRINTS" id="PR00909">
    <property type="entry name" value="SPERMDNBNDNG"/>
</dbReference>
<accession>A0A317E058</accession>
<keyword evidence="2" id="KW-0813">Transport</keyword>
<sequence length="375" mass="40514">MTNPGRLAGMFAGAKLGVQMRNPVRLNILTIALVASASFPVAEAFADGELNLLTWEGYADDAFVKPFTEKTGCAVNPTYVSSNDEMVSKAISAGSATIDLVSPSNDATLVLIDAGAVEALDISKLPHLKDYYPAFQKPAWLTKGDDLYGVPYGFGYIRVALKEGAVPGADSVKALWDPALKGKIAIWDNLESLYLAARYVGVKDVYNMTDEELDASMKALIALKPNIVKFWASDAEFTELYASGGILGGNTTELALSKIWGEGHGDLVDIETKEKRGGWSDSWMVVKGAGENPCTYAWLDWVSSAESQAIASKVTGYAYSNAKAFDLLDDATKALLTKLKTNDPKVLNEVDWWQPVARRSKYLEVFNQAKAASAP</sequence>
<comment type="caution">
    <text evidence="5">The sequence shown here is derived from an EMBL/GenBank/DDBJ whole genome shotgun (WGS) entry which is preliminary data.</text>
</comment>
<proteinExistence type="predicted"/>
<keyword evidence="3" id="KW-0732">Signal</keyword>
<keyword evidence="6" id="KW-1185">Reference proteome</keyword>
<keyword evidence="4" id="KW-0574">Periplasm</keyword>
<dbReference type="Proteomes" id="UP000245461">
    <property type="component" value="Unassembled WGS sequence"/>
</dbReference>
<gene>
    <name evidence="5" type="ORF">DKG74_17010</name>
</gene>
<evidence type="ECO:0000313" key="5">
    <source>
        <dbReference type="EMBL" id="PWR19490.1"/>
    </source>
</evidence>
<name>A0A317E058_9PROT</name>
<reference evidence="5 6" key="1">
    <citation type="submission" date="2018-05" db="EMBL/GenBank/DDBJ databases">
        <title>Zavarzinia sp. HR-AS.</title>
        <authorList>
            <person name="Lee Y."/>
            <person name="Jeon C.O."/>
        </authorList>
    </citation>
    <scope>NUCLEOTIDE SEQUENCE [LARGE SCALE GENOMIC DNA]</scope>
    <source>
        <strain evidence="5 6">HR-AS</strain>
    </source>
</reference>
<evidence type="ECO:0000256" key="1">
    <source>
        <dbReference type="ARBA" id="ARBA00004418"/>
    </source>
</evidence>
<evidence type="ECO:0000256" key="4">
    <source>
        <dbReference type="ARBA" id="ARBA00022764"/>
    </source>
</evidence>
<dbReference type="Pfam" id="PF13416">
    <property type="entry name" value="SBP_bac_8"/>
    <property type="match status" value="1"/>
</dbReference>
<dbReference type="PANTHER" id="PTHR30222">
    <property type="entry name" value="SPERMIDINE/PUTRESCINE-BINDING PERIPLASMIC PROTEIN"/>
    <property type="match status" value="1"/>
</dbReference>